<dbReference type="InParanoid" id="A0A330L498"/>
<dbReference type="Proteomes" id="UP000248168">
    <property type="component" value="Unassembled WGS sequence"/>
</dbReference>
<sequence>MDHVKFVARRRKRFQQFGRMIAAARFHGDIDGGFVQAHAIVRAVIRGLHDIGARLGNNRRQPLQRAGIVRQQHAQAQAPSIPHHPLLDNSRQQIDVKIAAGHQHCDVLTAIPHFILEDSGQRHGARPFRHGFLALQQYQNRFRDVGLIDGHDPIDIPAHERQCALASPPNGDPVRQRRFCGKIDRAPVLQRRLHRRQARGLDADHLNLSTAPFDRAADAANQPAPSDRHDNHVQLRILLEKLQPDGSLPRNHVIVIEGMDERGPSLHTPLDRRLAGFVIAVSVQDDIGTIATGRGQFNQGRHPRHPDLGWNIALGRMIGHTLPVVACRRRDDSLPTLGLRHGQNAIQRAALLERSGHLQVFQLQENCIPRQPGQHFRVHQRRLVDRRSDPDSGGFDRFRIHHDPALLFICISLFVLRAGHKKAPGGIESARGRLLHRYRSRGRRAQAEATIIIAARLIPILCRMLFIVSQPAAVYCSLLAIYSTHHQAYQASSRYELSPPSQITFPNVSLPQTFLILL</sequence>
<reference evidence="2" key="1">
    <citation type="submission" date="2018-04" db="EMBL/GenBank/DDBJ databases">
        <authorList>
            <person name="Lucker S."/>
            <person name="Sakoula D."/>
        </authorList>
    </citation>
    <scope>NUCLEOTIDE SEQUENCE [LARGE SCALE GENOMIC DNA]</scope>
</reference>
<evidence type="ECO:0000313" key="2">
    <source>
        <dbReference type="Proteomes" id="UP000248168"/>
    </source>
</evidence>
<dbReference type="AlphaFoldDB" id="A0A330L498"/>
<protein>
    <submittedName>
        <fullName evidence="1">Uncharacterized protein</fullName>
    </submittedName>
</protein>
<accession>A0A330L498</accession>
<keyword evidence="2" id="KW-1185">Reference proteome</keyword>
<evidence type="ECO:0000313" key="1">
    <source>
        <dbReference type="EMBL" id="SPP64145.1"/>
    </source>
</evidence>
<name>A0A330L498_9BACT</name>
<proteinExistence type="predicted"/>
<organism evidence="1 2">
    <name type="scientific">Nitrospira lenta</name>
    <dbReference type="NCBI Taxonomy" id="1436998"/>
    <lineage>
        <taxon>Bacteria</taxon>
        <taxon>Pseudomonadati</taxon>
        <taxon>Nitrospirota</taxon>
        <taxon>Nitrospiria</taxon>
        <taxon>Nitrospirales</taxon>
        <taxon>Nitrospiraceae</taxon>
        <taxon>Nitrospira</taxon>
    </lineage>
</organism>
<dbReference type="EMBL" id="OUNR01000002">
    <property type="protein sequence ID" value="SPP64145.1"/>
    <property type="molecule type" value="Genomic_DNA"/>
</dbReference>
<gene>
    <name evidence="1" type="ORF">NITLEN_100015</name>
</gene>